<dbReference type="SUPFAM" id="SSF52172">
    <property type="entry name" value="CheY-like"/>
    <property type="match status" value="2"/>
</dbReference>
<feature type="domain" description="PAC" evidence="13">
    <location>
        <begin position="1392"/>
        <end position="1444"/>
    </location>
</feature>
<name>A0ABX2D4R4_9CYAN</name>
<dbReference type="InterPro" id="IPR000700">
    <property type="entry name" value="PAS-assoc_C"/>
</dbReference>
<feature type="domain" description="Response regulatory" evidence="11">
    <location>
        <begin position="15"/>
        <end position="137"/>
    </location>
</feature>
<dbReference type="SMART" id="SM00091">
    <property type="entry name" value="PAS"/>
    <property type="match status" value="9"/>
</dbReference>
<keyword evidence="6" id="KW-0418">Kinase</keyword>
<feature type="modified residue" description="4-aspartylphosphate" evidence="8">
    <location>
        <position position="1999"/>
    </location>
</feature>
<dbReference type="InterPro" id="IPR003594">
    <property type="entry name" value="HATPase_dom"/>
</dbReference>
<dbReference type="Gene3D" id="3.30.450.20">
    <property type="entry name" value="PAS domain"/>
    <property type="match status" value="9"/>
</dbReference>
<gene>
    <name evidence="14" type="primary">bvgS_3</name>
    <name evidence="14" type="ORF">E5S67_05421</name>
</gene>
<dbReference type="Pfam" id="PF08448">
    <property type="entry name" value="PAS_4"/>
    <property type="match status" value="2"/>
</dbReference>
<dbReference type="SMART" id="SM00388">
    <property type="entry name" value="HisKA"/>
    <property type="match status" value="1"/>
</dbReference>
<dbReference type="Pfam" id="PF13426">
    <property type="entry name" value="PAS_9"/>
    <property type="match status" value="2"/>
</dbReference>
<dbReference type="PROSITE" id="PS50109">
    <property type="entry name" value="HIS_KIN"/>
    <property type="match status" value="1"/>
</dbReference>
<feature type="domain" description="Phytochrome chromophore attachment site" evidence="9">
    <location>
        <begin position="1464"/>
        <end position="1600"/>
    </location>
</feature>
<feature type="domain" description="Histidine kinase" evidence="10">
    <location>
        <begin position="1648"/>
        <end position="1925"/>
    </location>
</feature>
<dbReference type="PROSITE" id="PS50113">
    <property type="entry name" value="PAC"/>
    <property type="match status" value="5"/>
</dbReference>
<sequence length="2164" mass="244630">MISVLSSAAQRNGFKVLLVEDNQAEADLIEELLLETKVSRSERQRLSVSCTDRLSKAQQLLIGEHFDVILLDLSLPDSQDLSTIVKIQEYSLNTPIVVLTARNDEELAIQSIQAGAQDYLVKRNIDSEVLIRSLRYAVERQHNQEALRKSEEKYRSVVENSLVGIAILAPPLSPSEPEKCRCLEVNDALCDLLGYDRQDFFHENWQRWGFPEDRQASVEQLNKIFAGDSEGYVLDKRWRRKDGTTVYTRVSLRCIRGRDGSIDRMIKVILDVSDRYHYEAKLKASEDFLNHTINATPDPIFVKDEQHRWVVLNDAFCDLMGKRRQELIGKSGYEFLSPAKAQKFWQKDEEVFRTGIAEETEEKFTDRAGNKRIISIKKSVFKATDSSKILVGTIRDVTEYKRQQLALKESEARLQKMASNVPGMIYQFRLEPGGRKYFTYVSSGSKNLYQLEAKEIEKKKNFAYETIHPDDLTGFEKSIKISAMTLQPWQHQWRQIIQGKVKWLQGASKPEKQANGDIVWDGLVMDVTELKQTQQDRDRFFNLSLDLLCIAGLDGYFKRLNPAWSNVIGYSSDEMLAQPFIEFVHLEDREITIAELEKIKNGNPIINLENRYLCQDGTYKWLSWTASPFAEEGLMYAVARDVTFSKQAEAELRKSEATNRALLNAIPDMIFRCRADGTFVDFKPAKDFENILPKIRVIGQKAQDILPAAFAAKILSGNQQAIDTGEIQVVEYQMPVNGELYDFEARIVFCPDDEIIAIVRDITQRKRSESLLHRQAAAMAQASEGIAIISAGEEVIYCNAAQLKIYGYDSLEEILGESWKIFYEGAELQRFEQEVMPTVMQKGCYSTEAVGCRRDRSKFPIDVSLTMLPGGETICIVRDISQRKQTEAALRESQRFTQQIAGASPNMLYVYDLIEQKTIYANDSIYQILGYIVEEIQAIGPWMMSTLMHPEDSIKIPDYLQQVETGTEGDIFEIEYRIRHKDGSWRWIVSRDTVFAKTADGKLKQILGTGTDITESKQAEDEIKLLLAATQAISQSVDFHSALADILRLLCNAIGWNFAEAWIPAANGTFLEHSETWYASDRDLDRFGRESKKIRFATGVGVPGRIWSTRKVEWIEDISVAKSYLFARSQMATALGLKSCFGVPICASSNVLAVLVFCKRDRSVMEPRIVELVKAVATQLGAHIQRKQAEEELRKSEERWQLVLKGNQDGIWDMDLQTNEAFRSARWQEIIGYTDGEIDSSNYAWIDRIHQDDRSRVQAAIQNYLDRQTPNYATEYRLQCKDGSYKWVLARAQAVWDKAGNPLRMVGSMTDISDRKAAELALLRVTQAVESTSDAIVIADLKGLSIYHNQAFIQRYGYTVEELNDLADIAVLYVRPKSYKLIYKNLRKGRSWSGEVALQTKSGEAVTALVRADSIQDINGHLIGLVGVITDITKRKESEMILHQRLNREQLAVAMLERIRYSLNLEEILTKSVEEVRQFLQVDRTVIYQFNPDGSGFIAVESVAENVRPIVGMKIHDPCFGKAYVTLYQDGRITAAEDVYNAGMAECHLSLLTRLDVRANLVVPIVQGKNLWGLLIAHHCTGPRPWQQLEAECLKQLGVQLAIAIQQSTLFKQAQTEIAERKLAEAALQLAKEAAESANRAKSDFLANMSHELRTPLNGILGYIQLLKLDKNFTAEQQESLNNINQCGNHLLMLINDVLDLSKIEARKMELSPANVHFPSFVKSIVDLFQMRSDQKGIAFNYEQVSALPDAILVDEKRLRQVLINLLSNAVKFTDSGGVTFKVGYAENSAENYPHINGKNSSLTAEVSTQTINLTAKLDAQQMSLSPLGTKEASEVITVANRGDRGSTAKIRFQIEDTGIGIGQNKLEEIFLPFHQVGDRSNFVEGTGLGLSISQKLVKMMGSQIRVQSTSGKGSIFWLDLDLPALAQSSELPSTQEKRRLVGFSGRQRKVLIVDDHEVNRALLQRLLSRLGFEIAEATDGKDCIHKAQEFLPDIILMDLLMPVMDGWEATRRLRQLPELKDVLILVLSANVYETTRQKSLQAGCDSFLTKPIQTKELLELLRLHLRLEWVYEEGGETKKRKAQTPTASSEIAAADSTIVSPPSESVLALLRLAAMGDIEAILEETAKLQHSDPTLVPFVHHLRQLTKGFQLKQIRDFLKEHLS</sequence>
<dbReference type="InterPro" id="IPR003018">
    <property type="entry name" value="GAF"/>
</dbReference>
<dbReference type="SMART" id="SM00387">
    <property type="entry name" value="HATPase_c"/>
    <property type="match status" value="1"/>
</dbReference>
<keyword evidence="7" id="KW-0902">Two-component regulatory system</keyword>
<evidence type="ECO:0000259" key="9">
    <source>
        <dbReference type="PROSITE" id="PS50046"/>
    </source>
</evidence>
<dbReference type="PANTHER" id="PTHR43304">
    <property type="entry name" value="PHYTOCHROME-LIKE PROTEIN CPH1"/>
    <property type="match status" value="1"/>
</dbReference>
<feature type="domain" description="PAC" evidence="13">
    <location>
        <begin position="972"/>
        <end position="1025"/>
    </location>
</feature>
<dbReference type="PROSITE" id="PS50046">
    <property type="entry name" value="PHYTOCHROME_2"/>
    <property type="match status" value="1"/>
</dbReference>
<dbReference type="SUPFAM" id="SSF55781">
    <property type="entry name" value="GAF domain-like"/>
    <property type="match status" value="2"/>
</dbReference>
<dbReference type="CDD" id="cd00130">
    <property type="entry name" value="PAS"/>
    <property type="match status" value="7"/>
</dbReference>
<dbReference type="RefSeq" id="WP_172191853.1">
    <property type="nucleotide sequence ID" value="NZ_CAWPPK010000049.1"/>
</dbReference>
<dbReference type="SMART" id="SM00448">
    <property type="entry name" value="REC"/>
    <property type="match status" value="2"/>
</dbReference>
<dbReference type="Gene3D" id="3.40.50.2300">
    <property type="match status" value="2"/>
</dbReference>
<dbReference type="InterPro" id="IPR013656">
    <property type="entry name" value="PAS_4"/>
</dbReference>
<dbReference type="InterPro" id="IPR036097">
    <property type="entry name" value="HisK_dim/P_sf"/>
</dbReference>
<dbReference type="Gene3D" id="1.10.287.130">
    <property type="match status" value="1"/>
</dbReference>
<feature type="domain" description="PAC" evidence="13">
    <location>
        <begin position="1272"/>
        <end position="1324"/>
    </location>
</feature>
<dbReference type="Pfam" id="PF02518">
    <property type="entry name" value="HATPase_c"/>
    <property type="match status" value="1"/>
</dbReference>
<evidence type="ECO:0000259" key="12">
    <source>
        <dbReference type="PROSITE" id="PS50112"/>
    </source>
</evidence>
<dbReference type="InterPro" id="IPR011006">
    <property type="entry name" value="CheY-like_superfamily"/>
</dbReference>
<dbReference type="InterPro" id="IPR001610">
    <property type="entry name" value="PAC"/>
</dbReference>
<dbReference type="InterPro" id="IPR000014">
    <property type="entry name" value="PAS"/>
</dbReference>
<dbReference type="EC" id="2.7.13.3" evidence="3"/>
<dbReference type="InterPro" id="IPR005467">
    <property type="entry name" value="His_kinase_dom"/>
</dbReference>
<dbReference type="EMBL" id="SRRZ01000142">
    <property type="protein sequence ID" value="NQE37646.1"/>
    <property type="molecule type" value="Genomic_DNA"/>
</dbReference>
<evidence type="ECO:0000256" key="3">
    <source>
        <dbReference type="ARBA" id="ARBA00012438"/>
    </source>
</evidence>
<dbReference type="Pfam" id="PF01590">
    <property type="entry name" value="GAF"/>
    <property type="match status" value="1"/>
</dbReference>
<dbReference type="Pfam" id="PF00072">
    <property type="entry name" value="Response_reg"/>
    <property type="match status" value="2"/>
</dbReference>
<evidence type="ECO:0000256" key="8">
    <source>
        <dbReference type="PROSITE-ProRule" id="PRU00169"/>
    </source>
</evidence>
<proteinExistence type="inferred from homology"/>
<comment type="caution">
    <text evidence="14">The sequence shown here is derived from an EMBL/GenBank/DDBJ whole genome shotgun (WGS) entry which is preliminary data.</text>
</comment>
<feature type="domain" description="PAS" evidence="12">
    <location>
        <begin position="1321"/>
        <end position="1388"/>
    </location>
</feature>
<dbReference type="SUPFAM" id="SSF47384">
    <property type="entry name" value="Homodimeric domain of signal transducing histidine kinase"/>
    <property type="match status" value="1"/>
</dbReference>
<dbReference type="Proteomes" id="UP000702425">
    <property type="component" value="Unassembled WGS sequence"/>
</dbReference>
<dbReference type="PRINTS" id="PR00344">
    <property type="entry name" value="BCTRLSENSOR"/>
</dbReference>
<dbReference type="Pfam" id="PF13185">
    <property type="entry name" value="GAF_2"/>
    <property type="match status" value="1"/>
</dbReference>
<dbReference type="InterPro" id="IPR003661">
    <property type="entry name" value="HisK_dim/P_dom"/>
</dbReference>
<dbReference type="GO" id="GO:0004673">
    <property type="term" value="F:protein histidine kinase activity"/>
    <property type="evidence" value="ECO:0007669"/>
    <property type="project" value="UniProtKB-EC"/>
</dbReference>
<reference evidence="14 15" key="1">
    <citation type="journal article" date="2020" name="Sci. Rep.">
        <title>A novel cyanobacterial geosmin producer, revising GeoA distribution and dispersion patterns in Bacteria.</title>
        <authorList>
            <person name="Churro C."/>
            <person name="Semedo-Aguiar A.P."/>
            <person name="Silva A.D."/>
            <person name="Pereira-Leal J.B."/>
            <person name="Leite R.B."/>
        </authorList>
    </citation>
    <scope>NUCLEOTIDE SEQUENCE [LARGE SCALE GENOMIC DNA]</scope>
    <source>
        <strain evidence="14 15">IPMA8</strain>
    </source>
</reference>
<dbReference type="InterPro" id="IPR013655">
    <property type="entry name" value="PAS_fold_3"/>
</dbReference>
<comment type="similarity">
    <text evidence="2">In the N-terminal section; belongs to the phytochrome family.</text>
</comment>
<dbReference type="PROSITE" id="PS50112">
    <property type="entry name" value="PAS"/>
    <property type="match status" value="5"/>
</dbReference>
<dbReference type="SUPFAM" id="SSF55785">
    <property type="entry name" value="PYP-like sensor domain (PAS domain)"/>
    <property type="match status" value="9"/>
</dbReference>
<comment type="catalytic activity">
    <reaction evidence="1">
        <text>ATP + protein L-histidine = ADP + protein N-phospho-L-histidine.</text>
        <dbReference type="EC" id="2.7.13.3"/>
    </reaction>
</comment>
<evidence type="ECO:0000313" key="15">
    <source>
        <dbReference type="Proteomes" id="UP000702425"/>
    </source>
</evidence>
<dbReference type="NCBIfam" id="TIGR00229">
    <property type="entry name" value="sensory_box"/>
    <property type="match status" value="7"/>
</dbReference>
<keyword evidence="15" id="KW-1185">Reference proteome</keyword>
<feature type="domain" description="Response regulatory" evidence="11">
    <location>
        <begin position="1950"/>
        <end position="2066"/>
    </location>
</feature>
<feature type="modified residue" description="4-aspartylphosphate" evidence="8">
    <location>
        <position position="72"/>
    </location>
</feature>
<dbReference type="InterPro" id="IPR016132">
    <property type="entry name" value="Phyto_chromo_attachment"/>
</dbReference>
<dbReference type="Gene3D" id="3.30.450.40">
    <property type="match status" value="2"/>
</dbReference>
<dbReference type="CDD" id="cd00156">
    <property type="entry name" value="REC"/>
    <property type="match status" value="1"/>
</dbReference>
<dbReference type="Pfam" id="PF08447">
    <property type="entry name" value="PAS_3"/>
    <property type="match status" value="4"/>
</dbReference>
<dbReference type="InterPro" id="IPR035965">
    <property type="entry name" value="PAS-like_dom_sf"/>
</dbReference>
<evidence type="ECO:0000256" key="2">
    <source>
        <dbReference type="ARBA" id="ARBA00006402"/>
    </source>
</evidence>
<evidence type="ECO:0000259" key="10">
    <source>
        <dbReference type="PROSITE" id="PS50109"/>
    </source>
</evidence>
<dbReference type="CDD" id="cd16922">
    <property type="entry name" value="HATPase_EvgS-ArcB-TorS-like"/>
    <property type="match status" value="1"/>
</dbReference>
<evidence type="ECO:0000259" key="13">
    <source>
        <dbReference type="PROSITE" id="PS50113"/>
    </source>
</evidence>
<feature type="domain" description="PAS" evidence="12">
    <location>
        <begin position="554"/>
        <end position="603"/>
    </location>
</feature>
<dbReference type="PROSITE" id="PS50110">
    <property type="entry name" value="RESPONSE_REGULATORY"/>
    <property type="match status" value="2"/>
</dbReference>
<feature type="domain" description="PAC" evidence="13">
    <location>
        <begin position="232"/>
        <end position="284"/>
    </location>
</feature>
<evidence type="ECO:0000256" key="6">
    <source>
        <dbReference type="ARBA" id="ARBA00022777"/>
    </source>
</evidence>
<organism evidence="14 15">
    <name type="scientific">Microcoleus asticus IPMA8</name>
    <dbReference type="NCBI Taxonomy" id="2563858"/>
    <lineage>
        <taxon>Bacteria</taxon>
        <taxon>Bacillati</taxon>
        <taxon>Cyanobacteriota</taxon>
        <taxon>Cyanophyceae</taxon>
        <taxon>Oscillatoriophycideae</taxon>
        <taxon>Oscillatoriales</taxon>
        <taxon>Microcoleaceae</taxon>
        <taxon>Microcoleus</taxon>
        <taxon>Microcoleus asticus</taxon>
    </lineage>
</organism>
<dbReference type="Pfam" id="PF00512">
    <property type="entry name" value="HisKA"/>
    <property type="match status" value="1"/>
</dbReference>
<keyword evidence="5 14" id="KW-0808">Transferase</keyword>
<feature type="domain" description="PAS" evidence="12">
    <location>
        <begin position="1196"/>
        <end position="1268"/>
    </location>
</feature>
<keyword evidence="4 8" id="KW-0597">Phosphoprotein</keyword>
<feature type="domain" description="PAC" evidence="13">
    <location>
        <begin position="358"/>
        <end position="409"/>
    </location>
</feature>
<dbReference type="CDD" id="cd17546">
    <property type="entry name" value="REC_hyHK_CKI1_RcsC-like"/>
    <property type="match status" value="1"/>
</dbReference>
<accession>A0ABX2D4R4</accession>
<evidence type="ECO:0000313" key="14">
    <source>
        <dbReference type="EMBL" id="NQE37646.1"/>
    </source>
</evidence>
<dbReference type="SUPFAM" id="SSF55874">
    <property type="entry name" value="ATPase domain of HSP90 chaperone/DNA topoisomerase II/histidine kinase"/>
    <property type="match status" value="1"/>
</dbReference>
<dbReference type="Gene3D" id="3.30.565.10">
    <property type="entry name" value="Histidine kinase-like ATPase, C-terminal domain"/>
    <property type="match status" value="1"/>
</dbReference>
<evidence type="ECO:0000256" key="1">
    <source>
        <dbReference type="ARBA" id="ARBA00000085"/>
    </source>
</evidence>
<dbReference type="PANTHER" id="PTHR43304:SF1">
    <property type="entry name" value="PAC DOMAIN-CONTAINING PROTEIN"/>
    <property type="match status" value="1"/>
</dbReference>
<feature type="domain" description="PAS" evidence="12">
    <location>
        <begin position="285"/>
        <end position="355"/>
    </location>
</feature>
<evidence type="ECO:0000256" key="7">
    <source>
        <dbReference type="ARBA" id="ARBA00023012"/>
    </source>
</evidence>
<feature type="domain" description="PAS" evidence="12">
    <location>
        <begin position="893"/>
        <end position="967"/>
    </location>
</feature>
<dbReference type="InterPro" id="IPR052162">
    <property type="entry name" value="Sensor_kinase/Photoreceptor"/>
</dbReference>
<dbReference type="InterPro" id="IPR001789">
    <property type="entry name" value="Sig_transdc_resp-reg_receiver"/>
</dbReference>
<protein>
    <recommendedName>
        <fullName evidence="3">histidine kinase</fullName>
        <ecNumber evidence="3">2.7.13.3</ecNumber>
    </recommendedName>
</protein>
<evidence type="ECO:0000256" key="4">
    <source>
        <dbReference type="ARBA" id="ARBA00022553"/>
    </source>
</evidence>
<dbReference type="SMART" id="SM00065">
    <property type="entry name" value="GAF"/>
    <property type="match status" value="2"/>
</dbReference>
<dbReference type="SMART" id="SM00086">
    <property type="entry name" value="PAC"/>
    <property type="match status" value="9"/>
</dbReference>
<dbReference type="InterPro" id="IPR036890">
    <property type="entry name" value="HATPase_C_sf"/>
</dbReference>
<dbReference type="CDD" id="cd00082">
    <property type="entry name" value="HisKA"/>
    <property type="match status" value="1"/>
</dbReference>
<dbReference type="InterPro" id="IPR029016">
    <property type="entry name" value="GAF-like_dom_sf"/>
</dbReference>
<evidence type="ECO:0000256" key="5">
    <source>
        <dbReference type="ARBA" id="ARBA00022679"/>
    </source>
</evidence>
<evidence type="ECO:0000259" key="11">
    <source>
        <dbReference type="PROSITE" id="PS50110"/>
    </source>
</evidence>
<dbReference type="InterPro" id="IPR004358">
    <property type="entry name" value="Sig_transdc_His_kin-like_C"/>
</dbReference>